<dbReference type="PANTHER" id="PTHR10587">
    <property type="entry name" value="GLYCOSYL TRANSFERASE-RELATED"/>
    <property type="match status" value="1"/>
</dbReference>
<evidence type="ECO:0000256" key="1">
    <source>
        <dbReference type="ARBA" id="ARBA00003236"/>
    </source>
</evidence>
<comment type="similarity">
    <text evidence="2">Belongs to the polysaccharide deacetylase family.</text>
</comment>
<dbReference type="eggNOG" id="COG0726">
    <property type="taxonomic scope" value="Bacteria"/>
</dbReference>
<keyword evidence="7" id="KW-1185">Reference proteome</keyword>
<dbReference type="InterPro" id="IPR050248">
    <property type="entry name" value="Polysacc_deacetylase_ArnD"/>
</dbReference>
<gene>
    <name evidence="6" type="ordered locus">Xaut_1324</name>
</gene>
<dbReference type="GO" id="GO:0016810">
    <property type="term" value="F:hydrolase activity, acting on carbon-nitrogen (but not peptide) bonds"/>
    <property type="evidence" value="ECO:0007669"/>
    <property type="project" value="InterPro"/>
</dbReference>
<dbReference type="STRING" id="78245.Xaut_1324"/>
<dbReference type="HOGENOM" id="CLU_062195_0_0_5"/>
<dbReference type="PhylomeDB" id="A7IEY0"/>
<evidence type="ECO:0000256" key="4">
    <source>
        <dbReference type="ARBA" id="ARBA00032976"/>
    </source>
</evidence>
<dbReference type="SUPFAM" id="SSF88713">
    <property type="entry name" value="Glycoside hydrolase/deacetylase"/>
    <property type="match status" value="1"/>
</dbReference>
<dbReference type="Pfam" id="PF01522">
    <property type="entry name" value="Polysacc_deac_1"/>
    <property type="match status" value="1"/>
</dbReference>
<protein>
    <recommendedName>
        <fullName evidence="3">Chitooligosaccharide deacetylase</fullName>
    </recommendedName>
    <alternativeName>
        <fullName evidence="4">Nodulation protein B</fullName>
    </alternativeName>
</protein>
<dbReference type="AlphaFoldDB" id="A7IEY0"/>
<evidence type="ECO:0000313" key="7">
    <source>
        <dbReference type="Proteomes" id="UP000002417"/>
    </source>
</evidence>
<dbReference type="Gene3D" id="3.20.20.370">
    <property type="entry name" value="Glycoside hydrolase/deacetylase"/>
    <property type="match status" value="1"/>
</dbReference>
<evidence type="ECO:0000256" key="3">
    <source>
        <dbReference type="ARBA" id="ARBA00020071"/>
    </source>
</evidence>
<dbReference type="GO" id="GO:0005975">
    <property type="term" value="P:carbohydrate metabolic process"/>
    <property type="evidence" value="ECO:0007669"/>
    <property type="project" value="InterPro"/>
</dbReference>
<dbReference type="InterPro" id="IPR011330">
    <property type="entry name" value="Glyco_hydro/deAcase_b/a-brl"/>
</dbReference>
<dbReference type="Proteomes" id="UP000002417">
    <property type="component" value="Chromosome"/>
</dbReference>
<evidence type="ECO:0000313" key="6">
    <source>
        <dbReference type="EMBL" id="ABS66573.1"/>
    </source>
</evidence>
<dbReference type="EMBL" id="CP000781">
    <property type="protein sequence ID" value="ABS66573.1"/>
    <property type="molecule type" value="Genomic_DNA"/>
</dbReference>
<comment type="function">
    <text evidence="1">Is involved in generating a small heat-stable compound (Nod), an acylated oligomer of N-acetylglucosamine, that stimulates mitosis in various plant protoplasts.</text>
</comment>
<dbReference type="PANTHER" id="PTHR10587:SF134">
    <property type="entry name" value="SECRETED PROTEIN"/>
    <property type="match status" value="1"/>
</dbReference>
<proteinExistence type="inferred from homology"/>
<feature type="domain" description="NodB homology" evidence="5">
    <location>
        <begin position="117"/>
        <end position="318"/>
    </location>
</feature>
<accession>A7IEY0</accession>
<organism evidence="6 7">
    <name type="scientific">Xanthobacter autotrophicus (strain ATCC BAA-1158 / Py2)</name>
    <dbReference type="NCBI Taxonomy" id="78245"/>
    <lineage>
        <taxon>Bacteria</taxon>
        <taxon>Pseudomonadati</taxon>
        <taxon>Pseudomonadota</taxon>
        <taxon>Alphaproteobacteria</taxon>
        <taxon>Hyphomicrobiales</taxon>
        <taxon>Xanthobacteraceae</taxon>
        <taxon>Xanthobacter</taxon>
    </lineage>
</organism>
<reference evidence="6 7" key="1">
    <citation type="submission" date="2007-07" db="EMBL/GenBank/DDBJ databases">
        <title>Complete sequence of chromosome of Xanthobacter autotrophicus Py2.</title>
        <authorList>
            <consortium name="US DOE Joint Genome Institute"/>
            <person name="Copeland A."/>
            <person name="Lucas S."/>
            <person name="Lapidus A."/>
            <person name="Barry K."/>
            <person name="Glavina del Rio T."/>
            <person name="Hammon N."/>
            <person name="Israni S."/>
            <person name="Dalin E."/>
            <person name="Tice H."/>
            <person name="Pitluck S."/>
            <person name="Sims D."/>
            <person name="Brettin T."/>
            <person name="Bruce D."/>
            <person name="Detter J.C."/>
            <person name="Han C."/>
            <person name="Tapia R."/>
            <person name="Brainard J."/>
            <person name="Schmutz J."/>
            <person name="Larimer F."/>
            <person name="Land M."/>
            <person name="Hauser L."/>
            <person name="Kyrpides N."/>
            <person name="Kim E."/>
            <person name="Ensigns S.A."/>
            <person name="Richardson P."/>
        </authorList>
    </citation>
    <scope>NUCLEOTIDE SEQUENCE [LARGE SCALE GENOMIC DNA]</scope>
    <source>
        <strain evidence="7">ATCC BAA-1158 / Py2</strain>
    </source>
</reference>
<evidence type="ECO:0000256" key="2">
    <source>
        <dbReference type="ARBA" id="ARBA00010973"/>
    </source>
</evidence>
<dbReference type="InterPro" id="IPR002509">
    <property type="entry name" value="NODB_dom"/>
</dbReference>
<dbReference type="PROSITE" id="PS51677">
    <property type="entry name" value="NODB"/>
    <property type="match status" value="1"/>
</dbReference>
<name>A7IEY0_XANP2</name>
<evidence type="ECO:0000259" key="5">
    <source>
        <dbReference type="PROSITE" id="PS51677"/>
    </source>
</evidence>
<dbReference type="OrthoDB" id="9784220at2"/>
<sequence length="360" mass="38263">MFPRATARDRPALAKGRAGAYAKDRSFAPVEFAVSVRSTLCLALLLLPASFPVLAGPAAGPACYSPAALAAKPGEEIVRPRAGGPVTLPDMATPTLPPVPAALRGSIRRVELPPGEKLVALTFDLCEASAEISGYDGALVDYLRAENVAATFFAGGKWLMSHTERGDQLTADHQFEMGNHTWSHANLTVRTGDAMRRQVDDADVALALRRTEVKAKGCMLPSAPAQATGGAELFRFPYGSCSAESLNYVNDTGHLAIQWDVDSGDPAFIGAKGMAEDMLRSIRPGSIVLMHANGRGKHTAEALRILIPALRAKGYRFATVSQLLAAGRPVIADTCYSLKPGDTRVYDDAARTGKRILPVQ</sequence>
<dbReference type="KEGG" id="xau:Xaut_1324"/>